<evidence type="ECO:0000313" key="1">
    <source>
        <dbReference type="EMBL" id="PXY37510.1"/>
    </source>
</evidence>
<sequence>MLTAAQGVHTGVSTDEAERIVLDIAGKLGLDGPVSEVLGELRALSIPDTAEPARSLVFDVAARLVEAVGGLDRSDFLFAAVRAATRILADFVTQAGQLSGPSTRSR</sequence>
<accession>A0A318MEI2</accession>
<dbReference type="EMBL" id="MASU01000002">
    <property type="protein sequence ID" value="PXY37510.1"/>
    <property type="molecule type" value="Genomic_DNA"/>
</dbReference>
<dbReference type="AlphaFoldDB" id="A0A318MEI2"/>
<reference evidence="1 2" key="1">
    <citation type="submission" date="2016-07" db="EMBL/GenBank/DDBJ databases">
        <title>Draft genome sequence of Prauserella sp. YIM 121212, isolated from alkaline soil.</title>
        <authorList>
            <person name="Ruckert C."/>
            <person name="Albersmeier A."/>
            <person name="Jiang C.-L."/>
            <person name="Jiang Y."/>
            <person name="Kalinowski J."/>
            <person name="Schneider O."/>
            <person name="Winkler A."/>
            <person name="Zotchev S.B."/>
        </authorList>
    </citation>
    <scope>NUCLEOTIDE SEQUENCE [LARGE SCALE GENOMIC DNA]</scope>
    <source>
        <strain evidence="1 2">YIM 121212</strain>
    </source>
</reference>
<proteinExistence type="predicted"/>
<gene>
    <name evidence="1" type="ORF">BA062_02340</name>
</gene>
<name>A0A318MEI2_9PSEU</name>
<protein>
    <submittedName>
        <fullName evidence="1">Uncharacterized protein</fullName>
    </submittedName>
</protein>
<evidence type="ECO:0000313" key="2">
    <source>
        <dbReference type="Proteomes" id="UP000247892"/>
    </source>
</evidence>
<dbReference type="Proteomes" id="UP000247892">
    <property type="component" value="Unassembled WGS sequence"/>
</dbReference>
<organism evidence="1 2">
    <name type="scientific">Prauserella flavalba</name>
    <dbReference type="NCBI Taxonomy" id="1477506"/>
    <lineage>
        <taxon>Bacteria</taxon>
        <taxon>Bacillati</taxon>
        <taxon>Actinomycetota</taxon>
        <taxon>Actinomycetes</taxon>
        <taxon>Pseudonocardiales</taxon>
        <taxon>Pseudonocardiaceae</taxon>
        <taxon>Prauserella</taxon>
    </lineage>
</organism>
<comment type="caution">
    <text evidence="1">The sequence shown here is derived from an EMBL/GenBank/DDBJ whole genome shotgun (WGS) entry which is preliminary data.</text>
</comment>
<keyword evidence="2" id="KW-1185">Reference proteome</keyword>